<evidence type="ECO:0000313" key="3">
    <source>
        <dbReference type="Proteomes" id="UP000001593"/>
    </source>
</evidence>
<dbReference type="EMBL" id="DS469667">
    <property type="protein sequence ID" value="EDO36549.1"/>
    <property type="molecule type" value="Genomic_DNA"/>
</dbReference>
<dbReference type="Proteomes" id="UP000001593">
    <property type="component" value="Unassembled WGS sequence"/>
</dbReference>
<reference evidence="2 3" key="1">
    <citation type="journal article" date="2007" name="Science">
        <title>Sea anemone genome reveals ancestral eumetazoan gene repertoire and genomic organization.</title>
        <authorList>
            <person name="Putnam N.H."/>
            <person name="Srivastava M."/>
            <person name="Hellsten U."/>
            <person name="Dirks B."/>
            <person name="Chapman J."/>
            <person name="Salamov A."/>
            <person name="Terry A."/>
            <person name="Shapiro H."/>
            <person name="Lindquist E."/>
            <person name="Kapitonov V.V."/>
            <person name="Jurka J."/>
            <person name="Genikhovich G."/>
            <person name="Grigoriev I.V."/>
            <person name="Lucas S.M."/>
            <person name="Steele R.E."/>
            <person name="Finnerty J.R."/>
            <person name="Technau U."/>
            <person name="Martindale M.Q."/>
            <person name="Rokhsar D.S."/>
        </authorList>
    </citation>
    <scope>NUCLEOTIDE SEQUENCE [LARGE SCALE GENOMIC DNA]</scope>
    <source>
        <strain evidence="3">CH2 X CH6</strain>
    </source>
</reference>
<dbReference type="Pfam" id="PF13450">
    <property type="entry name" value="NAD_binding_8"/>
    <property type="match status" value="1"/>
</dbReference>
<dbReference type="Pfam" id="PF01593">
    <property type="entry name" value="Amino_oxidase"/>
    <property type="match status" value="1"/>
</dbReference>
<name>A7SIC9_NEMVE</name>
<accession>A7SIC9</accession>
<proteinExistence type="predicted"/>
<dbReference type="HOGENOM" id="CLU_608755_0_0_1"/>
<evidence type="ECO:0000259" key="1">
    <source>
        <dbReference type="Pfam" id="PF01593"/>
    </source>
</evidence>
<dbReference type="InterPro" id="IPR002937">
    <property type="entry name" value="Amino_oxidase"/>
</dbReference>
<keyword evidence="3" id="KW-1185">Reference proteome</keyword>
<dbReference type="PANTHER" id="PTHR10742:SF410">
    <property type="entry name" value="LYSINE-SPECIFIC HISTONE DEMETHYLASE 2"/>
    <property type="match status" value="1"/>
</dbReference>
<dbReference type="GO" id="GO:0016491">
    <property type="term" value="F:oxidoreductase activity"/>
    <property type="evidence" value="ECO:0000318"/>
    <property type="project" value="GO_Central"/>
</dbReference>
<protein>
    <recommendedName>
        <fullName evidence="1">Amine oxidase domain-containing protein</fullName>
    </recommendedName>
</protein>
<dbReference type="AlphaFoldDB" id="A7SIC9"/>
<feature type="domain" description="Amine oxidase" evidence="1">
    <location>
        <begin position="107"/>
        <end position="222"/>
    </location>
</feature>
<dbReference type="eggNOG" id="KOG0029">
    <property type="taxonomic scope" value="Eukaryota"/>
</dbReference>
<dbReference type="PANTHER" id="PTHR10742">
    <property type="entry name" value="FLAVIN MONOAMINE OXIDASE"/>
    <property type="match status" value="1"/>
</dbReference>
<dbReference type="InParanoid" id="A7SIC9"/>
<gene>
    <name evidence="2" type="ORF">NEMVEDRAFT_v1g212734</name>
</gene>
<dbReference type="Gene3D" id="3.90.660.10">
    <property type="match status" value="1"/>
</dbReference>
<organism evidence="2 3">
    <name type="scientific">Nematostella vectensis</name>
    <name type="common">Starlet sea anemone</name>
    <dbReference type="NCBI Taxonomy" id="45351"/>
    <lineage>
        <taxon>Eukaryota</taxon>
        <taxon>Metazoa</taxon>
        <taxon>Cnidaria</taxon>
        <taxon>Anthozoa</taxon>
        <taxon>Hexacorallia</taxon>
        <taxon>Actiniaria</taxon>
        <taxon>Edwardsiidae</taxon>
        <taxon>Nematostella</taxon>
    </lineage>
</organism>
<evidence type="ECO:0000313" key="2">
    <source>
        <dbReference type="EMBL" id="EDO36549.1"/>
    </source>
</evidence>
<dbReference type="InterPro" id="IPR050281">
    <property type="entry name" value="Flavin_monoamine_oxidase"/>
</dbReference>
<sequence>MKPSGSFTVAVVGGGVAGLAAAASLIDKGFDVKLLEAADYFGGRVIQALPFPGFAPVDLGAEFIHGDRTILNDIARKQSWKVHRENLLDALVLEGSYSLLKDYYLEKCEKVDKKLNWQVKQVILEDDQSSSVILINQDGEPIHVDYVIITVPLSILKDGDIRFSPPLPFEKQQAIDSIKVGSALKIICRFRTRFWQKTFVVDLDGFIPQMWMYSRNHTQQGNQRTCNMAGPVQQGNQCPCIMTGPTQQGRQCPCNMTGLTQQRNQCPCNMTGPTQQWNQCPCIRAGPTQQGNQCPCNMTGPTQQGNQCPCNMTGPTQQGNQCPCVMTGPTQQGNQCPCIMAGPTQQGKQCPCNMAGPTQQWNQFPCNMAGPTQQGNQCHYNMADSTQHDEQCHVVVGFMTADKAASNIHLSSEEVCSRFLGQLDTIFGHVARFCSMGCAEMDIIFRMPKI</sequence>
<dbReference type="Gene3D" id="3.50.50.60">
    <property type="entry name" value="FAD/NAD(P)-binding domain"/>
    <property type="match status" value="2"/>
</dbReference>
<dbReference type="InterPro" id="IPR036188">
    <property type="entry name" value="FAD/NAD-bd_sf"/>
</dbReference>
<dbReference type="STRING" id="45351.A7SIC9"/>
<dbReference type="SUPFAM" id="SSF51905">
    <property type="entry name" value="FAD/NAD(P)-binding domain"/>
    <property type="match status" value="1"/>
</dbReference>